<evidence type="ECO:0000313" key="2">
    <source>
        <dbReference type="EMBL" id="KAF2024374.1"/>
    </source>
</evidence>
<proteinExistence type="predicted"/>
<protein>
    <submittedName>
        <fullName evidence="2">Uncharacterized protein</fullName>
    </submittedName>
</protein>
<evidence type="ECO:0000313" key="3">
    <source>
        <dbReference type="Proteomes" id="UP000799777"/>
    </source>
</evidence>
<name>A0A9P4LHQ0_9PLEO</name>
<dbReference type="EMBL" id="ML978297">
    <property type="protein sequence ID" value="KAF2024374.1"/>
    <property type="molecule type" value="Genomic_DNA"/>
</dbReference>
<dbReference type="AlphaFoldDB" id="A0A9P4LHQ0"/>
<dbReference type="Proteomes" id="UP000799777">
    <property type="component" value="Unassembled WGS sequence"/>
</dbReference>
<sequence length="183" mass="21424">MPFSHNEEAELPPYSRYDPLPPRRLDDLAPPDFIARQQSPEDYYSCETDTSNPAITAVDIKAFMPDLHSNRTPYDRIHTTLRRLGMSIYPHIHSASRRLARRLQSPGWWMTPNTDTFPRGTRKTTICGKSGCDTTVAVKREHEYIWICVKRQIKEMETGREREWLHEALKRAERHDGGLRFKM</sequence>
<organism evidence="2 3">
    <name type="scientific">Setomelanomma holmii</name>
    <dbReference type="NCBI Taxonomy" id="210430"/>
    <lineage>
        <taxon>Eukaryota</taxon>
        <taxon>Fungi</taxon>
        <taxon>Dikarya</taxon>
        <taxon>Ascomycota</taxon>
        <taxon>Pezizomycotina</taxon>
        <taxon>Dothideomycetes</taxon>
        <taxon>Pleosporomycetidae</taxon>
        <taxon>Pleosporales</taxon>
        <taxon>Pleosporineae</taxon>
        <taxon>Phaeosphaeriaceae</taxon>
        <taxon>Setomelanomma</taxon>
    </lineage>
</organism>
<accession>A0A9P4LHQ0</accession>
<reference evidence="2" key="1">
    <citation type="journal article" date="2020" name="Stud. Mycol.">
        <title>101 Dothideomycetes genomes: a test case for predicting lifestyles and emergence of pathogens.</title>
        <authorList>
            <person name="Haridas S."/>
            <person name="Albert R."/>
            <person name="Binder M."/>
            <person name="Bloem J."/>
            <person name="Labutti K."/>
            <person name="Salamov A."/>
            <person name="Andreopoulos B."/>
            <person name="Baker S."/>
            <person name="Barry K."/>
            <person name="Bills G."/>
            <person name="Bluhm B."/>
            <person name="Cannon C."/>
            <person name="Castanera R."/>
            <person name="Culley D."/>
            <person name="Daum C."/>
            <person name="Ezra D."/>
            <person name="Gonzalez J."/>
            <person name="Henrissat B."/>
            <person name="Kuo A."/>
            <person name="Liang C."/>
            <person name="Lipzen A."/>
            <person name="Lutzoni F."/>
            <person name="Magnuson J."/>
            <person name="Mondo S."/>
            <person name="Nolan M."/>
            <person name="Ohm R."/>
            <person name="Pangilinan J."/>
            <person name="Park H.-J."/>
            <person name="Ramirez L."/>
            <person name="Alfaro M."/>
            <person name="Sun H."/>
            <person name="Tritt A."/>
            <person name="Yoshinaga Y."/>
            <person name="Zwiers L.-H."/>
            <person name="Turgeon B."/>
            <person name="Goodwin S."/>
            <person name="Spatafora J."/>
            <person name="Crous P."/>
            <person name="Grigoriev I."/>
        </authorList>
    </citation>
    <scope>NUCLEOTIDE SEQUENCE</scope>
    <source>
        <strain evidence="2">CBS 110217</strain>
    </source>
</reference>
<gene>
    <name evidence="2" type="ORF">EK21DRAFT_117814</name>
</gene>
<evidence type="ECO:0000256" key="1">
    <source>
        <dbReference type="SAM" id="MobiDB-lite"/>
    </source>
</evidence>
<feature type="region of interest" description="Disordered" evidence="1">
    <location>
        <begin position="1"/>
        <end position="30"/>
    </location>
</feature>
<comment type="caution">
    <text evidence="2">The sequence shown here is derived from an EMBL/GenBank/DDBJ whole genome shotgun (WGS) entry which is preliminary data.</text>
</comment>
<keyword evidence="3" id="KW-1185">Reference proteome</keyword>